<comment type="caution">
    <text evidence="1">The sequence shown here is derived from an EMBL/GenBank/DDBJ whole genome shotgun (WGS) entry which is preliminary data.</text>
</comment>
<feature type="non-terminal residue" evidence="1">
    <location>
        <position position="1"/>
    </location>
</feature>
<name>A0A9N9G4J6_9GLOM</name>
<keyword evidence="2" id="KW-1185">Reference proteome</keyword>
<gene>
    <name evidence="1" type="ORF">FCALED_LOCUS7376</name>
</gene>
<protein>
    <submittedName>
        <fullName evidence="1">10646_t:CDS:1</fullName>
    </submittedName>
</protein>
<accession>A0A9N9G4J6</accession>
<evidence type="ECO:0000313" key="2">
    <source>
        <dbReference type="Proteomes" id="UP000789570"/>
    </source>
</evidence>
<dbReference type="EMBL" id="CAJVPQ010001940">
    <property type="protein sequence ID" value="CAG8576656.1"/>
    <property type="molecule type" value="Genomic_DNA"/>
</dbReference>
<evidence type="ECO:0000313" key="1">
    <source>
        <dbReference type="EMBL" id="CAG8576656.1"/>
    </source>
</evidence>
<dbReference type="Gene3D" id="1.10.150.50">
    <property type="entry name" value="Transcription Factor, Ets-1"/>
    <property type="match status" value="1"/>
</dbReference>
<dbReference type="InterPro" id="IPR013761">
    <property type="entry name" value="SAM/pointed_sf"/>
</dbReference>
<dbReference type="OrthoDB" id="2390206at2759"/>
<reference evidence="1" key="1">
    <citation type="submission" date="2021-06" db="EMBL/GenBank/DDBJ databases">
        <authorList>
            <person name="Kallberg Y."/>
            <person name="Tangrot J."/>
            <person name="Rosling A."/>
        </authorList>
    </citation>
    <scope>NUCLEOTIDE SEQUENCE</scope>
    <source>
        <strain evidence="1">UK204</strain>
    </source>
</reference>
<dbReference type="AlphaFoldDB" id="A0A9N9G4J6"/>
<dbReference type="Proteomes" id="UP000789570">
    <property type="component" value="Unassembled WGS sequence"/>
</dbReference>
<proteinExistence type="predicted"/>
<sequence>MSNVTEYNLSNLPTAETVLELEENDINVIFSQNVTGKAFLRLKEEQLTRDPGPFKLLFGPASAIAGMVKQINGDGNQEQESLKRHIEKVVKEKVSDLRRDVKKVRYFAEAWLSSP</sequence>
<organism evidence="1 2">
    <name type="scientific">Funneliformis caledonium</name>
    <dbReference type="NCBI Taxonomy" id="1117310"/>
    <lineage>
        <taxon>Eukaryota</taxon>
        <taxon>Fungi</taxon>
        <taxon>Fungi incertae sedis</taxon>
        <taxon>Mucoromycota</taxon>
        <taxon>Glomeromycotina</taxon>
        <taxon>Glomeromycetes</taxon>
        <taxon>Glomerales</taxon>
        <taxon>Glomeraceae</taxon>
        <taxon>Funneliformis</taxon>
    </lineage>
</organism>